<keyword evidence="2" id="KW-1185">Reference proteome</keyword>
<protein>
    <recommendedName>
        <fullName evidence="3">Phage portal protein</fullName>
    </recommendedName>
</protein>
<evidence type="ECO:0008006" key="3">
    <source>
        <dbReference type="Google" id="ProtNLM"/>
    </source>
</evidence>
<gene>
    <name evidence="1" type="ORF">ACFSW5_22535</name>
</gene>
<dbReference type="Proteomes" id="UP001597493">
    <property type="component" value="Unassembled WGS sequence"/>
</dbReference>
<evidence type="ECO:0000313" key="2">
    <source>
        <dbReference type="Proteomes" id="UP001597493"/>
    </source>
</evidence>
<evidence type="ECO:0000313" key="1">
    <source>
        <dbReference type="EMBL" id="MFD2663039.1"/>
    </source>
</evidence>
<name>A0ABW5R2S7_9BACL</name>
<sequence length="145" mass="16701">MDIVLSYNNMEEVITLPFIPEELPDMVNHTRNNEEFELINGINGVGKLNLAGLRELKTLTIETFFTTKYYPWAKSQKDGWQCVNTINNWMNNKRPIRIIITTNDGLEVLNMACLVDSFVYGVNQAGDIPYTLTLKEFPFPVVRRV</sequence>
<comment type="caution">
    <text evidence="1">The sequence shown here is derived from an EMBL/GenBank/DDBJ whole genome shotgun (WGS) entry which is preliminary data.</text>
</comment>
<reference evidence="2" key="1">
    <citation type="journal article" date="2019" name="Int. J. Syst. Evol. Microbiol.">
        <title>The Global Catalogue of Microorganisms (GCM) 10K type strain sequencing project: providing services to taxonomists for standard genome sequencing and annotation.</title>
        <authorList>
            <consortium name="The Broad Institute Genomics Platform"/>
            <consortium name="The Broad Institute Genome Sequencing Center for Infectious Disease"/>
            <person name="Wu L."/>
            <person name="Ma J."/>
        </authorList>
    </citation>
    <scope>NUCLEOTIDE SEQUENCE [LARGE SCALE GENOMIC DNA]</scope>
    <source>
        <strain evidence="2">TISTR 1827</strain>
    </source>
</reference>
<accession>A0ABW5R2S7</accession>
<dbReference type="RefSeq" id="WP_379278328.1">
    <property type="nucleotide sequence ID" value="NZ_JBHUGT010000045.1"/>
</dbReference>
<dbReference type="EMBL" id="JBHUMY010000038">
    <property type="protein sequence ID" value="MFD2663039.1"/>
    <property type="molecule type" value="Genomic_DNA"/>
</dbReference>
<organism evidence="1 2">
    <name type="scientific">Paenibacillus thailandensis</name>
    <dbReference type="NCBI Taxonomy" id="393250"/>
    <lineage>
        <taxon>Bacteria</taxon>
        <taxon>Bacillati</taxon>
        <taxon>Bacillota</taxon>
        <taxon>Bacilli</taxon>
        <taxon>Bacillales</taxon>
        <taxon>Paenibacillaceae</taxon>
        <taxon>Paenibacillus</taxon>
    </lineage>
</organism>
<proteinExistence type="predicted"/>